<gene>
    <name evidence="1" type="ORF">C0J50_12955</name>
</gene>
<reference evidence="1" key="1">
    <citation type="submission" date="2018-07" db="EMBL/GenBank/DDBJ databases">
        <title>Comparative genomics of catfishes provides insights into carnivory and benthic adaptation.</title>
        <authorList>
            <person name="Zhang Y."/>
            <person name="Wang D."/>
            <person name="Peng Z."/>
            <person name="Zheng S."/>
            <person name="Shao F."/>
            <person name="Tao W."/>
        </authorList>
    </citation>
    <scope>NUCLEOTIDE SEQUENCE</scope>
    <source>
        <strain evidence="1">Chongqing</strain>
    </source>
</reference>
<protein>
    <submittedName>
        <fullName evidence="1">Uncharacterized protein</fullName>
    </submittedName>
</protein>
<sequence>YQLKNMARMKSFLTSRDMETVIHAFISPRLDYCNVLYLDVSQSLLSRLQLQFHQQTERLLDTQTDRPPSYLRDLIASRTAPRCLRSSSTAHSGTPSLRMRGRYTSRLFYVLAPRWWNELPLDVRTAESLGIFKRQLKTLIF</sequence>
<evidence type="ECO:0000313" key="1">
    <source>
        <dbReference type="EMBL" id="KAI5627512.1"/>
    </source>
</evidence>
<evidence type="ECO:0000313" key="2">
    <source>
        <dbReference type="Proteomes" id="UP001205998"/>
    </source>
</evidence>
<organism evidence="1 2">
    <name type="scientific">Silurus asotus</name>
    <name type="common">Amur catfish</name>
    <name type="synonym">Parasilurus asotus</name>
    <dbReference type="NCBI Taxonomy" id="30991"/>
    <lineage>
        <taxon>Eukaryota</taxon>
        <taxon>Metazoa</taxon>
        <taxon>Chordata</taxon>
        <taxon>Craniata</taxon>
        <taxon>Vertebrata</taxon>
        <taxon>Euteleostomi</taxon>
        <taxon>Actinopterygii</taxon>
        <taxon>Neopterygii</taxon>
        <taxon>Teleostei</taxon>
        <taxon>Ostariophysi</taxon>
        <taxon>Siluriformes</taxon>
        <taxon>Siluridae</taxon>
        <taxon>Silurus</taxon>
    </lineage>
</organism>
<dbReference type="Proteomes" id="UP001205998">
    <property type="component" value="Unassembled WGS sequence"/>
</dbReference>
<keyword evidence="2" id="KW-1185">Reference proteome</keyword>
<dbReference type="AlphaFoldDB" id="A0AAD5B438"/>
<feature type="non-terminal residue" evidence="1">
    <location>
        <position position="141"/>
    </location>
</feature>
<accession>A0AAD5B438</accession>
<feature type="non-terminal residue" evidence="1">
    <location>
        <position position="1"/>
    </location>
</feature>
<proteinExistence type="predicted"/>
<comment type="caution">
    <text evidence="1">The sequence shown here is derived from an EMBL/GenBank/DDBJ whole genome shotgun (WGS) entry which is preliminary data.</text>
</comment>
<name>A0AAD5B438_SILAS</name>
<dbReference type="EMBL" id="MU550627">
    <property type="protein sequence ID" value="KAI5627512.1"/>
    <property type="molecule type" value="Genomic_DNA"/>
</dbReference>